<proteinExistence type="predicted"/>
<gene>
    <name evidence="5" type="ORF">D3273_27305</name>
</gene>
<accession>A0A4Q2TXL2</accession>
<dbReference type="GO" id="GO:0006310">
    <property type="term" value="P:DNA recombination"/>
    <property type="evidence" value="ECO:0007669"/>
    <property type="project" value="UniProtKB-KW"/>
</dbReference>
<evidence type="ECO:0000313" key="6">
    <source>
        <dbReference type="Proteomes" id="UP000290759"/>
    </source>
</evidence>
<dbReference type="PROSITE" id="PS51898">
    <property type="entry name" value="TYR_RECOMBINASE"/>
    <property type="match status" value="1"/>
</dbReference>
<reference evidence="5 6" key="2">
    <citation type="submission" date="2019-02" db="EMBL/GenBank/DDBJ databases">
        <title>'Lichenibacterium ramalinii' gen. nov. sp. nov., 'Lichenibacterium minor' gen. nov. sp. nov.</title>
        <authorList>
            <person name="Pankratov T."/>
        </authorList>
    </citation>
    <scope>NUCLEOTIDE SEQUENCE [LARGE SCALE GENOMIC DNA]</scope>
    <source>
        <strain evidence="5 6">RmlP026</strain>
    </source>
</reference>
<dbReference type="InterPro" id="IPR011010">
    <property type="entry name" value="DNA_brk_join_enz"/>
</dbReference>
<sequence>MVANHARPKESKGRIAALERYWGGRKLSEVSGRTCRDYAKKRGSAAAARRELEELRAAINHHRREGLCSQVVEVVLPAKGGSRERWLTRSEAARLLWAAYSYREVQKGVETDKRSRRHIARFILVALYTGTRAAAICGACFEPGKDRGWIDLDRGVFYRRGEGVRETKKRTPPIRIPDRLLAHLRRWKARGIAINFAVEFGGEPVTRITKAFNSSAREAGLNAAYHAEDHLPAGKRTARRDVTPHVLRHTAVTWAMQNRADPEEADGYFGMTAETRRRVYQHHHPDFQAGVAAAVTRSPAAQLPHRNDRDKRGRDAPKSAVVAELHQGDRQ</sequence>
<dbReference type="Gene3D" id="1.10.443.10">
    <property type="entry name" value="Intergrase catalytic core"/>
    <property type="match status" value="1"/>
</dbReference>
<evidence type="ECO:0000259" key="4">
    <source>
        <dbReference type="PROSITE" id="PS51898"/>
    </source>
</evidence>
<evidence type="ECO:0000313" key="5">
    <source>
        <dbReference type="EMBL" id="RYC28813.1"/>
    </source>
</evidence>
<dbReference type="OrthoDB" id="9808346at2"/>
<evidence type="ECO:0000256" key="1">
    <source>
        <dbReference type="ARBA" id="ARBA00023172"/>
    </source>
</evidence>
<dbReference type="EMBL" id="QYBB01000111">
    <property type="protein sequence ID" value="RYC28813.1"/>
    <property type="molecule type" value="Genomic_DNA"/>
</dbReference>
<dbReference type="AlphaFoldDB" id="A0A4Q2TXL2"/>
<feature type="coiled-coil region" evidence="2">
    <location>
        <begin position="38"/>
        <end position="65"/>
    </location>
</feature>
<reference evidence="5 6" key="1">
    <citation type="submission" date="2018-12" db="EMBL/GenBank/DDBJ databases">
        <authorList>
            <person name="Grouzdev D.S."/>
            <person name="Krutkina M.S."/>
        </authorList>
    </citation>
    <scope>NUCLEOTIDE SEQUENCE [LARGE SCALE GENOMIC DNA]</scope>
    <source>
        <strain evidence="5 6">RmlP026</strain>
    </source>
</reference>
<comment type="caution">
    <text evidence="5">The sequence shown here is derived from an EMBL/GenBank/DDBJ whole genome shotgun (WGS) entry which is preliminary data.</text>
</comment>
<dbReference type="SUPFAM" id="SSF56349">
    <property type="entry name" value="DNA breaking-rejoining enzymes"/>
    <property type="match status" value="1"/>
</dbReference>
<feature type="compositionally biased region" description="Basic and acidic residues" evidence="3">
    <location>
        <begin position="305"/>
        <end position="317"/>
    </location>
</feature>
<evidence type="ECO:0000256" key="3">
    <source>
        <dbReference type="SAM" id="MobiDB-lite"/>
    </source>
</evidence>
<dbReference type="InterPro" id="IPR002104">
    <property type="entry name" value="Integrase_catalytic"/>
</dbReference>
<protein>
    <submittedName>
        <fullName evidence="5">Site-specific integrase</fullName>
    </submittedName>
</protein>
<dbReference type="GO" id="GO:0003677">
    <property type="term" value="F:DNA binding"/>
    <property type="evidence" value="ECO:0007669"/>
    <property type="project" value="InterPro"/>
</dbReference>
<keyword evidence="1" id="KW-0233">DNA recombination</keyword>
<evidence type="ECO:0000256" key="2">
    <source>
        <dbReference type="SAM" id="Coils"/>
    </source>
</evidence>
<feature type="domain" description="Tyr recombinase" evidence="4">
    <location>
        <begin position="82"/>
        <end position="293"/>
    </location>
</feature>
<feature type="region of interest" description="Disordered" evidence="3">
    <location>
        <begin position="295"/>
        <end position="331"/>
    </location>
</feature>
<organism evidence="5 6">
    <name type="scientific">Lichenibacterium minor</name>
    <dbReference type="NCBI Taxonomy" id="2316528"/>
    <lineage>
        <taxon>Bacteria</taxon>
        <taxon>Pseudomonadati</taxon>
        <taxon>Pseudomonadota</taxon>
        <taxon>Alphaproteobacteria</taxon>
        <taxon>Hyphomicrobiales</taxon>
        <taxon>Lichenihabitantaceae</taxon>
        <taxon>Lichenibacterium</taxon>
    </lineage>
</organism>
<dbReference type="Proteomes" id="UP000290759">
    <property type="component" value="Unassembled WGS sequence"/>
</dbReference>
<name>A0A4Q2TXL2_9HYPH</name>
<dbReference type="InterPro" id="IPR013762">
    <property type="entry name" value="Integrase-like_cat_sf"/>
</dbReference>
<dbReference type="GO" id="GO:0015074">
    <property type="term" value="P:DNA integration"/>
    <property type="evidence" value="ECO:0007669"/>
    <property type="project" value="InterPro"/>
</dbReference>
<keyword evidence="2" id="KW-0175">Coiled coil</keyword>
<keyword evidence="6" id="KW-1185">Reference proteome</keyword>